<accession>A0A7Z8CZT9</accession>
<feature type="transmembrane region" description="Helical" evidence="1">
    <location>
        <begin position="81"/>
        <end position="104"/>
    </location>
</feature>
<evidence type="ECO:0000313" key="2">
    <source>
        <dbReference type="EMBL" id="TFJ28476.1"/>
    </source>
</evidence>
<keyword evidence="1" id="KW-0472">Membrane</keyword>
<evidence type="ECO:0000313" key="3">
    <source>
        <dbReference type="Proteomes" id="UP000297938"/>
    </source>
</evidence>
<evidence type="ECO:0000256" key="1">
    <source>
        <dbReference type="SAM" id="Phobius"/>
    </source>
</evidence>
<feature type="transmembrane region" description="Helical" evidence="1">
    <location>
        <begin position="111"/>
        <end position="130"/>
    </location>
</feature>
<comment type="caution">
    <text evidence="2">The sequence shown here is derived from an EMBL/GenBank/DDBJ whole genome shotgun (WGS) entry which is preliminary data.</text>
</comment>
<feature type="transmembrane region" description="Helical" evidence="1">
    <location>
        <begin position="20"/>
        <end position="44"/>
    </location>
</feature>
<gene>
    <name evidence="2" type="ORF">CKN69_02815</name>
</gene>
<keyword evidence="1" id="KW-0812">Transmembrane</keyword>
<name>A0A7Z8CZT9_CARDV</name>
<feature type="transmembrane region" description="Helical" evidence="1">
    <location>
        <begin position="219"/>
        <end position="241"/>
    </location>
</feature>
<sequence>MYHPNLFPNYKDAFFSRYNGINLLLMFLSTCILTLFHEIGHYLAAIKNNVDVKFNLSTRLFFLVVEANMTNIWSISRKKRYLPLLGGICFDIVNLSILTILKLITTESFHAVIDVLIFILFIQFISHLFIFFRTDLYFVLVNYFNFPNLHESSILSMNKVIKKQEKIGNLSLSIKLYLLLILLSIPFFFLLLLFYYIPLITMLFKMILSTFQNYTLNSFMFWDNIIVLFIIILNIGLYLFAVRKKYSKKLT</sequence>
<dbReference type="AlphaFoldDB" id="A0A7Z8CZT9"/>
<reference evidence="2 3" key="1">
    <citation type="journal article" date="2018" name="Int. J. Food Microbiol.">
        <title>Growth of Carnobacterium spp. isolated from chilled vacuum-packaged meat under relevant acidic conditions.</title>
        <authorList>
            <person name="Zhang P."/>
            <person name="Badoni M."/>
            <person name="Ganzle M."/>
            <person name="Yang X."/>
        </authorList>
    </citation>
    <scope>NUCLEOTIDE SEQUENCE [LARGE SCALE GENOMIC DNA]</scope>
    <source>
        <strain evidence="2 3">B2</strain>
    </source>
</reference>
<feature type="transmembrane region" description="Helical" evidence="1">
    <location>
        <begin position="176"/>
        <end position="199"/>
    </location>
</feature>
<dbReference type="EMBL" id="NRPP01000007">
    <property type="protein sequence ID" value="TFJ28476.1"/>
    <property type="molecule type" value="Genomic_DNA"/>
</dbReference>
<proteinExistence type="predicted"/>
<protein>
    <recommendedName>
        <fullName evidence="4">Peptidase M50 domain-containing protein</fullName>
    </recommendedName>
</protein>
<dbReference type="Proteomes" id="UP000297938">
    <property type="component" value="Unassembled WGS sequence"/>
</dbReference>
<dbReference type="RefSeq" id="WP_414734692.1">
    <property type="nucleotide sequence ID" value="NZ_JBFUWK010000004.1"/>
</dbReference>
<keyword evidence="1" id="KW-1133">Transmembrane helix</keyword>
<evidence type="ECO:0008006" key="4">
    <source>
        <dbReference type="Google" id="ProtNLM"/>
    </source>
</evidence>
<organism evidence="2 3">
    <name type="scientific">Carnobacterium divergens</name>
    <name type="common">Lactobacillus divergens</name>
    <dbReference type="NCBI Taxonomy" id="2748"/>
    <lineage>
        <taxon>Bacteria</taxon>
        <taxon>Bacillati</taxon>
        <taxon>Bacillota</taxon>
        <taxon>Bacilli</taxon>
        <taxon>Lactobacillales</taxon>
        <taxon>Carnobacteriaceae</taxon>
        <taxon>Carnobacterium</taxon>
    </lineage>
</organism>
<feature type="transmembrane region" description="Helical" evidence="1">
    <location>
        <begin position="56"/>
        <end position="75"/>
    </location>
</feature>